<accession>A0A9D9GVW8</accession>
<organism evidence="2 3">
    <name type="scientific">Candidatus Egerieousia excrementavium</name>
    <dbReference type="NCBI Taxonomy" id="2840778"/>
    <lineage>
        <taxon>Bacteria</taxon>
        <taxon>Pseudomonadati</taxon>
        <taxon>Bacteroidota</taxon>
        <taxon>Bacteroidia</taxon>
        <taxon>Bacteroidales</taxon>
        <taxon>Candidatus Egerieousia</taxon>
    </lineage>
</organism>
<sequence length="264" mass="29335">MLYPTALLVLTALSAAFVAGRSRAFSPVVALLVFLLVTFSNKEVLETSPLRYAAVLVSLWGFYAWARNSLFWGTLLLSAASLLYPPLVWLLPVLLLSLPFLEGEDRARKAVKSLGGWMLPYIYLFSYLILFKGNAPERMAHILETAIEIKLPSFSFSIPDLALLLCLLLSFFHAGSTILMSFIERPDRRLLEIAYIQLFFAIAIYILFSAEGTAVALALFALPLSLILSYHFKNCAGRRSARAELVLTCILSLIAIAEKFTGLF</sequence>
<gene>
    <name evidence="2" type="ORF">IAC68_04315</name>
</gene>
<feature type="transmembrane region" description="Helical" evidence="1">
    <location>
        <begin position="214"/>
        <end position="232"/>
    </location>
</feature>
<keyword evidence="1" id="KW-1133">Transmembrane helix</keyword>
<protein>
    <submittedName>
        <fullName evidence="2">Uncharacterized protein</fullName>
    </submittedName>
</protein>
<feature type="transmembrane region" description="Helical" evidence="1">
    <location>
        <begin position="72"/>
        <end position="98"/>
    </location>
</feature>
<feature type="transmembrane region" description="Helical" evidence="1">
    <location>
        <begin position="190"/>
        <end position="208"/>
    </location>
</feature>
<reference evidence="2" key="1">
    <citation type="submission" date="2020-10" db="EMBL/GenBank/DDBJ databases">
        <authorList>
            <person name="Gilroy R."/>
        </authorList>
    </citation>
    <scope>NUCLEOTIDE SEQUENCE</scope>
    <source>
        <strain evidence="2">15467</strain>
    </source>
</reference>
<reference evidence="2" key="2">
    <citation type="journal article" date="2021" name="PeerJ">
        <title>Extensive microbial diversity within the chicken gut microbiome revealed by metagenomics and culture.</title>
        <authorList>
            <person name="Gilroy R."/>
            <person name="Ravi A."/>
            <person name="Getino M."/>
            <person name="Pursley I."/>
            <person name="Horton D.L."/>
            <person name="Alikhan N.F."/>
            <person name="Baker D."/>
            <person name="Gharbi K."/>
            <person name="Hall N."/>
            <person name="Watson M."/>
            <person name="Adriaenssens E.M."/>
            <person name="Foster-Nyarko E."/>
            <person name="Jarju S."/>
            <person name="Secka A."/>
            <person name="Antonio M."/>
            <person name="Oren A."/>
            <person name="Chaudhuri R.R."/>
            <person name="La Ragione R."/>
            <person name="Hildebrand F."/>
            <person name="Pallen M.J."/>
        </authorList>
    </citation>
    <scope>NUCLEOTIDE SEQUENCE</scope>
    <source>
        <strain evidence="2">15467</strain>
    </source>
</reference>
<dbReference type="Proteomes" id="UP000823635">
    <property type="component" value="Unassembled WGS sequence"/>
</dbReference>
<feature type="transmembrane region" description="Helical" evidence="1">
    <location>
        <begin position="50"/>
        <end position="66"/>
    </location>
</feature>
<keyword evidence="1" id="KW-0472">Membrane</keyword>
<evidence type="ECO:0000256" key="1">
    <source>
        <dbReference type="SAM" id="Phobius"/>
    </source>
</evidence>
<feature type="transmembrane region" description="Helical" evidence="1">
    <location>
        <begin position="161"/>
        <end position="183"/>
    </location>
</feature>
<dbReference type="EMBL" id="JADINB010000094">
    <property type="protein sequence ID" value="MBO8429140.1"/>
    <property type="molecule type" value="Genomic_DNA"/>
</dbReference>
<dbReference type="AlphaFoldDB" id="A0A9D9GVW8"/>
<proteinExistence type="predicted"/>
<feature type="transmembrane region" description="Helical" evidence="1">
    <location>
        <begin position="24"/>
        <end position="41"/>
    </location>
</feature>
<feature type="transmembrane region" description="Helical" evidence="1">
    <location>
        <begin position="110"/>
        <end position="130"/>
    </location>
</feature>
<evidence type="ECO:0000313" key="2">
    <source>
        <dbReference type="EMBL" id="MBO8429140.1"/>
    </source>
</evidence>
<comment type="caution">
    <text evidence="2">The sequence shown here is derived from an EMBL/GenBank/DDBJ whole genome shotgun (WGS) entry which is preliminary data.</text>
</comment>
<keyword evidence="1" id="KW-0812">Transmembrane</keyword>
<name>A0A9D9GVW8_9BACT</name>
<evidence type="ECO:0000313" key="3">
    <source>
        <dbReference type="Proteomes" id="UP000823635"/>
    </source>
</evidence>